<organism evidence="1">
    <name type="scientific">Anguilla anguilla</name>
    <name type="common">European freshwater eel</name>
    <name type="synonym">Muraena anguilla</name>
    <dbReference type="NCBI Taxonomy" id="7936"/>
    <lineage>
        <taxon>Eukaryota</taxon>
        <taxon>Metazoa</taxon>
        <taxon>Chordata</taxon>
        <taxon>Craniata</taxon>
        <taxon>Vertebrata</taxon>
        <taxon>Euteleostomi</taxon>
        <taxon>Actinopterygii</taxon>
        <taxon>Neopterygii</taxon>
        <taxon>Teleostei</taxon>
        <taxon>Anguilliformes</taxon>
        <taxon>Anguillidae</taxon>
        <taxon>Anguilla</taxon>
    </lineage>
</organism>
<reference evidence="1" key="2">
    <citation type="journal article" date="2015" name="Fish Shellfish Immunol.">
        <title>Early steps in the European eel (Anguilla anguilla)-Vibrio vulnificus interaction in the gills: Role of the RtxA13 toxin.</title>
        <authorList>
            <person name="Callol A."/>
            <person name="Pajuelo D."/>
            <person name="Ebbesson L."/>
            <person name="Teles M."/>
            <person name="MacKenzie S."/>
            <person name="Amaro C."/>
        </authorList>
    </citation>
    <scope>NUCLEOTIDE SEQUENCE</scope>
</reference>
<reference evidence="1" key="1">
    <citation type="submission" date="2014-11" db="EMBL/GenBank/DDBJ databases">
        <authorList>
            <person name="Amaro Gonzalez C."/>
        </authorList>
    </citation>
    <scope>NUCLEOTIDE SEQUENCE</scope>
</reference>
<sequence>MGKQVCQTVAKCRWCSWYVY</sequence>
<evidence type="ECO:0000313" key="1">
    <source>
        <dbReference type="EMBL" id="JAI01752.1"/>
    </source>
</evidence>
<dbReference type="AlphaFoldDB" id="A0A0E9XH60"/>
<accession>A0A0E9XH60</accession>
<protein>
    <submittedName>
        <fullName evidence="1">Uncharacterized protein</fullName>
    </submittedName>
</protein>
<name>A0A0E9XH60_ANGAN</name>
<dbReference type="EMBL" id="GBXM01006826">
    <property type="protein sequence ID" value="JAI01752.1"/>
    <property type="molecule type" value="Transcribed_RNA"/>
</dbReference>
<proteinExistence type="predicted"/>